<dbReference type="PANTHER" id="PTHR31900:SF34">
    <property type="entry name" value="EMB|CAB62440.1-RELATED"/>
    <property type="match status" value="1"/>
</dbReference>
<dbReference type="InterPro" id="IPR053781">
    <property type="entry name" value="F-box_AtFBL13-like"/>
</dbReference>
<name>A0AAV1DMZ1_OLDCO</name>
<reference evidence="3" key="1">
    <citation type="submission" date="2023-03" db="EMBL/GenBank/DDBJ databases">
        <authorList>
            <person name="Julca I."/>
        </authorList>
    </citation>
    <scope>NUCLEOTIDE SEQUENCE</scope>
</reference>
<dbReference type="Gene3D" id="1.20.1280.50">
    <property type="match status" value="1"/>
</dbReference>
<accession>A0AAV1DMZ1</accession>
<dbReference type="InterPro" id="IPR036047">
    <property type="entry name" value="F-box-like_dom_sf"/>
</dbReference>
<dbReference type="SUPFAM" id="SSF81383">
    <property type="entry name" value="F-box domain"/>
    <property type="match status" value="1"/>
</dbReference>
<evidence type="ECO:0000313" key="3">
    <source>
        <dbReference type="EMBL" id="CAI9109265.1"/>
    </source>
</evidence>
<dbReference type="Proteomes" id="UP001161247">
    <property type="component" value="Chromosome 6"/>
</dbReference>
<proteinExistence type="predicted"/>
<dbReference type="Gene3D" id="3.80.10.10">
    <property type="entry name" value="Ribonuclease Inhibitor"/>
    <property type="match status" value="1"/>
</dbReference>
<keyword evidence="4" id="KW-1185">Reference proteome</keyword>
<dbReference type="PANTHER" id="PTHR31900">
    <property type="entry name" value="F-BOX/RNI SUPERFAMILY PROTEIN-RELATED"/>
    <property type="match status" value="1"/>
</dbReference>
<feature type="region of interest" description="Disordered" evidence="1">
    <location>
        <begin position="1"/>
        <end position="31"/>
    </location>
</feature>
<dbReference type="InterPro" id="IPR050232">
    <property type="entry name" value="FBL13/AtMIF1-like"/>
</dbReference>
<dbReference type="Pfam" id="PF08387">
    <property type="entry name" value="FBD"/>
    <property type="match status" value="1"/>
</dbReference>
<protein>
    <submittedName>
        <fullName evidence="3">OLC1v1009056C1</fullName>
    </submittedName>
</protein>
<dbReference type="InterPro" id="IPR001810">
    <property type="entry name" value="F-box_dom"/>
</dbReference>
<gene>
    <name evidence="3" type="ORF">OLC1_LOCUS17200</name>
</gene>
<sequence>MDHPTSTRTSSNQNSHGKSTPNPKSQESTNKQEVVISTLVDRISDLPDEILVHILSYVGTKDAVATGVLSKRWKLVWIEVPCLYFNDGHRTHWSTAGSGFPKAGDMNFVQFVDKVLLQHNNVVSSIQKLKIIGNWYTWYDVEGWIRKAINLNVVELDLSFPGYVMKKLSEEFFSCKSLVVLKLYAAARISVPSTARLPNLRILHLVFVRYQDNKSASRLISCCLGLEELKVSWRDDENLSNLRMHSPTLKNLRLEPPSYRIRGGEPVLDINAPALQNLEIIAGSLYHSLLVTGMEHFLSLPHFLECFEKLEVLRLEKCYEYHQWGDSSPTYVEKRLWTDPALVPEYLKSSLRIMCTNDFRESESELCMLKYILKHGNVLQTVEIHPNVTSDRHRGRYYSAGRKAHEEVEEKRLDLEHIIKNFQKGSQTCEIK</sequence>
<dbReference type="SMART" id="SM00256">
    <property type="entry name" value="FBOX"/>
    <property type="match status" value="1"/>
</dbReference>
<evidence type="ECO:0000256" key="1">
    <source>
        <dbReference type="SAM" id="MobiDB-lite"/>
    </source>
</evidence>
<dbReference type="InterPro" id="IPR032675">
    <property type="entry name" value="LRR_dom_sf"/>
</dbReference>
<dbReference type="CDD" id="cd22160">
    <property type="entry name" value="F-box_AtFBL13-like"/>
    <property type="match status" value="1"/>
</dbReference>
<dbReference type="InterPro" id="IPR055411">
    <property type="entry name" value="LRR_FXL15/At3g58940/PEG3-like"/>
</dbReference>
<dbReference type="SUPFAM" id="SSF52047">
    <property type="entry name" value="RNI-like"/>
    <property type="match status" value="1"/>
</dbReference>
<feature type="domain" description="F-box" evidence="2">
    <location>
        <begin position="40"/>
        <end position="76"/>
    </location>
</feature>
<evidence type="ECO:0000259" key="2">
    <source>
        <dbReference type="PROSITE" id="PS50181"/>
    </source>
</evidence>
<dbReference type="AlphaFoldDB" id="A0AAV1DMZ1"/>
<dbReference type="InterPro" id="IPR006566">
    <property type="entry name" value="FBD"/>
</dbReference>
<organism evidence="3 4">
    <name type="scientific">Oldenlandia corymbosa var. corymbosa</name>
    <dbReference type="NCBI Taxonomy" id="529605"/>
    <lineage>
        <taxon>Eukaryota</taxon>
        <taxon>Viridiplantae</taxon>
        <taxon>Streptophyta</taxon>
        <taxon>Embryophyta</taxon>
        <taxon>Tracheophyta</taxon>
        <taxon>Spermatophyta</taxon>
        <taxon>Magnoliopsida</taxon>
        <taxon>eudicotyledons</taxon>
        <taxon>Gunneridae</taxon>
        <taxon>Pentapetalae</taxon>
        <taxon>asterids</taxon>
        <taxon>lamiids</taxon>
        <taxon>Gentianales</taxon>
        <taxon>Rubiaceae</taxon>
        <taxon>Rubioideae</taxon>
        <taxon>Spermacoceae</taxon>
        <taxon>Hedyotis-Oldenlandia complex</taxon>
        <taxon>Oldenlandia</taxon>
    </lineage>
</organism>
<dbReference type="PROSITE" id="PS50181">
    <property type="entry name" value="FBOX"/>
    <property type="match status" value="1"/>
</dbReference>
<dbReference type="Pfam" id="PF00646">
    <property type="entry name" value="F-box"/>
    <property type="match status" value="1"/>
</dbReference>
<dbReference type="Pfam" id="PF24758">
    <property type="entry name" value="LRR_At5g56370"/>
    <property type="match status" value="1"/>
</dbReference>
<evidence type="ECO:0000313" key="4">
    <source>
        <dbReference type="Proteomes" id="UP001161247"/>
    </source>
</evidence>
<dbReference type="EMBL" id="OX459123">
    <property type="protein sequence ID" value="CAI9109265.1"/>
    <property type="molecule type" value="Genomic_DNA"/>
</dbReference>